<organism evidence="4 5">
    <name type="scientific">Candidatus Faecenecus gallistercoris</name>
    <dbReference type="NCBI Taxonomy" id="2840793"/>
    <lineage>
        <taxon>Bacteria</taxon>
        <taxon>Bacillati</taxon>
        <taxon>Bacillota</taxon>
        <taxon>Bacillota incertae sedis</taxon>
        <taxon>Candidatus Faecenecus</taxon>
    </lineage>
</organism>
<feature type="domain" description="J" evidence="3">
    <location>
        <begin position="18"/>
        <end position="81"/>
    </location>
</feature>
<comment type="caution">
    <text evidence="4">The sequence shown here is derived from an EMBL/GenBank/DDBJ whole genome shotgun (WGS) entry which is preliminary data.</text>
</comment>
<dbReference type="Gene3D" id="1.10.287.110">
    <property type="entry name" value="DnaJ domain"/>
    <property type="match status" value="1"/>
</dbReference>
<feature type="compositionally biased region" description="Basic and acidic residues" evidence="2">
    <location>
        <begin position="62"/>
        <end position="81"/>
    </location>
</feature>
<dbReference type="PRINTS" id="PR00625">
    <property type="entry name" value="JDOMAIN"/>
</dbReference>
<dbReference type="SMART" id="SM00271">
    <property type="entry name" value="DnaJ"/>
    <property type="match status" value="1"/>
</dbReference>
<gene>
    <name evidence="4" type="ORF">IAC85_06180</name>
</gene>
<dbReference type="PANTHER" id="PTHR24074">
    <property type="entry name" value="CO-CHAPERONE PROTEIN DJLA"/>
    <property type="match status" value="1"/>
</dbReference>
<sequence length="403" mass="47387">MANKVNFYKSDKPEELRDFYKVLGITQTATDDEVKKAYRTKARETHPDLHPEMDTSAFQEVEDAKEVLSDKEMRASYDKEWTSYQAKQAKPKQESSSAKKAQEKSTPKSEARRKTSQANDTHQSSTKYQSASDTKKSTSSSTYTNYTSSTNKSSNQERHTSSQTYHKTKKDYHTDSQTKTNDTNYDQEETVEELLHRYASSPSRCARIRKSLLFDQIMSDFHLYPDSTLSMMSIPLILRQYLAASWDTMNVVPSASYNNTFHQTMEDYYFYPSLITGRFHIINYTPIYRDYGQWFNSFTGENLRVQNYNRYPEYTSLNLQDGACITIFPLISIMPYHRFQNRIIDLTKAYMLGNECFGNLWMQGYVRKENPYTSYRFCSEEEINPKKYDSKVYQYQKKYNIYN</sequence>
<feature type="compositionally biased region" description="Basic and acidic residues" evidence="2">
    <location>
        <begin position="100"/>
        <end position="113"/>
    </location>
</feature>
<dbReference type="CDD" id="cd06257">
    <property type="entry name" value="DnaJ"/>
    <property type="match status" value="1"/>
</dbReference>
<dbReference type="InterPro" id="IPR036869">
    <property type="entry name" value="J_dom_sf"/>
</dbReference>
<feature type="compositionally biased region" description="Low complexity" evidence="2">
    <location>
        <begin position="137"/>
        <end position="154"/>
    </location>
</feature>
<accession>A0A9D0Z2L0</accession>
<evidence type="ECO:0000256" key="2">
    <source>
        <dbReference type="SAM" id="MobiDB-lite"/>
    </source>
</evidence>
<dbReference type="Proteomes" id="UP000886725">
    <property type="component" value="Unassembled WGS sequence"/>
</dbReference>
<reference evidence="4" key="1">
    <citation type="submission" date="2020-10" db="EMBL/GenBank/DDBJ databases">
        <authorList>
            <person name="Gilroy R."/>
        </authorList>
    </citation>
    <scope>NUCLEOTIDE SEQUENCE</scope>
    <source>
        <strain evidence="4">CHK165-10780</strain>
    </source>
</reference>
<feature type="compositionally biased region" description="Polar residues" evidence="2">
    <location>
        <begin position="116"/>
        <end position="132"/>
    </location>
</feature>
<reference evidence="4" key="2">
    <citation type="journal article" date="2021" name="PeerJ">
        <title>Extensive microbial diversity within the chicken gut microbiome revealed by metagenomics and culture.</title>
        <authorList>
            <person name="Gilroy R."/>
            <person name="Ravi A."/>
            <person name="Getino M."/>
            <person name="Pursley I."/>
            <person name="Horton D.L."/>
            <person name="Alikhan N.F."/>
            <person name="Baker D."/>
            <person name="Gharbi K."/>
            <person name="Hall N."/>
            <person name="Watson M."/>
            <person name="Adriaenssens E.M."/>
            <person name="Foster-Nyarko E."/>
            <person name="Jarju S."/>
            <person name="Secka A."/>
            <person name="Antonio M."/>
            <person name="Oren A."/>
            <person name="Chaudhuri R.R."/>
            <person name="La Ragione R."/>
            <person name="Hildebrand F."/>
            <person name="Pallen M.J."/>
        </authorList>
    </citation>
    <scope>NUCLEOTIDE SEQUENCE</scope>
    <source>
        <strain evidence="4">CHK165-10780</strain>
    </source>
</reference>
<dbReference type="GO" id="GO:0006260">
    <property type="term" value="P:DNA replication"/>
    <property type="evidence" value="ECO:0007669"/>
    <property type="project" value="UniProtKB-KW"/>
</dbReference>
<name>A0A9D0Z2L0_9FIRM</name>
<dbReference type="PROSITE" id="PS50076">
    <property type="entry name" value="DNAJ_2"/>
    <property type="match status" value="1"/>
</dbReference>
<dbReference type="AlphaFoldDB" id="A0A9D0Z2L0"/>
<evidence type="ECO:0000313" key="4">
    <source>
        <dbReference type="EMBL" id="HIQ65308.1"/>
    </source>
</evidence>
<keyword evidence="1" id="KW-0235">DNA replication</keyword>
<evidence type="ECO:0000259" key="3">
    <source>
        <dbReference type="PROSITE" id="PS50076"/>
    </source>
</evidence>
<dbReference type="EMBL" id="DVFU01000118">
    <property type="protein sequence ID" value="HIQ65308.1"/>
    <property type="molecule type" value="Genomic_DNA"/>
</dbReference>
<dbReference type="SUPFAM" id="SSF46565">
    <property type="entry name" value="Chaperone J-domain"/>
    <property type="match status" value="1"/>
</dbReference>
<evidence type="ECO:0000313" key="5">
    <source>
        <dbReference type="Proteomes" id="UP000886725"/>
    </source>
</evidence>
<feature type="region of interest" description="Disordered" evidence="2">
    <location>
        <begin position="38"/>
        <end position="187"/>
    </location>
</feature>
<feature type="compositionally biased region" description="Basic and acidic residues" evidence="2">
    <location>
        <begin position="38"/>
        <end position="53"/>
    </location>
</feature>
<evidence type="ECO:0000256" key="1">
    <source>
        <dbReference type="ARBA" id="ARBA00022705"/>
    </source>
</evidence>
<protein>
    <submittedName>
        <fullName evidence="4">DnaJ domain-containing protein</fullName>
    </submittedName>
</protein>
<dbReference type="Pfam" id="PF00226">
    <property type="entry name" value="DnaJ"/>
    <property type="match status" value="1"/>
</dbReference>
<dbReference type="InterPro" id="IPR001623">
    <property type="entry name" value="DnaJ_domain"/>
</dbReference>
<dbReference type="InterPro" id="IPR050817">
    <property type="entry name" value="DjlA_DnaK_co-chaperone"/>
</dbReference>
<proteinExistence type="predicted"/>